<dbReference type="FunFam" id="3.30.310.80:FF:000007">
    <property type="entry name" value="Serine/threonine-protein kinase Chk1 isoform 1"/>
    <property type="match status" value="1"/>
</dbReference>
<dbReference type="PROSITE" id="PS00108">
    <property type="entry name" value="PROTEIN_KINASE_ST"/>
    <property type="match status" value="1"/>
</dbReference>
<dbReference type="EC" id="2.7.11.1" evidence="2"/>
<keyword evidence="6" id="KW-0418">Kinase</keyword>
<dbReference type="GO" id="GO:0005737">
    <property type="term" value="C:cytoplasm"/>
    <property type="evidence" value="ECO:0007669"/>
    <property type="project" value="TreeGrafter"/>
</dbReference>
<accession>A0AA38M3L3</accession>
<dbReference type="InterPro" id="IPR000719">
    <property type="entry name" value="Prot_kinase_dom"/>
</dbReference>
<evidence type="ECO:0000256" key="7">
    <source>
        <dbReference type="ARBA" id="ARBA00022840"/>
    </source>
</evidence>
<dbReference type="Gene3D" id="3.30.310.80">
    <property type="entry name" value="Kinase associated domain 1, KA1"/>
    <property type="match status" value="1"/>
</dbReference>
<dbReference type="Proteomes" id="UP001168821">
    <property type="component" value="Unassembled WGS sequence"/>
</dbReference>
<dbReference type="GO" id="GO:0005524">
    <property type="term" value="F:ATP binding"/>
    <property type="evidence" value="ECO:0007669"/>
    <property type="project" value="UniProtKB-UniRule"/>
</dbReference>
<evidence type="ECO:0000259" key="12">
    <source>
        <dbReference type="PROSITE" id="PS50011"/>
    </source>
</evidence>
<dbReference type="PROSITE" id="PS50011">
    <property type="entry name" value="PROTEIN_KINASE_DOM"/>
    <property type="match status" value="1"/>
</dbReference>
<evidence type="ECO:0000313" key="13">
    <source>
        <dbReference type="EMBL" id="KAJ3642635.1"/>
    </source>
</evidence>
<comment type="caution">
    <text evidence="13">The sequence shown here is derived from an EMBL/GenBank/DDBJ whole genome shotgun (WGS) entry which is preliminary data.</text>
</comment>
<evidence type="ECO:0000256" key="10">
    <source>
        <dbReference type="PROSITE-ProRule" id="PRU10141"/>
    </source>
</evidence>
<evidence type="ECO:0000256" key="3">
    <source>
        <dbReference type="ARBA" id="ARBA00022527"/>
    </source>
</evidence>
<evidence type="ECO:0000256" key="8">
    <source>
        <dbReference type="ARBA" id="ARBA00047899"/>
    </source>
</evidence>
<dbReference type="Gene3D" id="1.10.510.10">
    <property type="entry name" value="Transferase(Phosphotransferase) domain 1"/>
    <property type="match status" value="1"/>
</dbReference>
<comment type="catalytic activity">
    <reaction evidence="8">
        <text>L-threonyl-[protein] + ATP = O-phospho-L-threonyl-[protein] + ADP + H(+)</text>
        <dbReference type="Rhea" id="RHEA:46608"/>
        <dbReference type="Rhea" id="RHEA-COMP:11060"/>
        <dbReference type="Rhea" id="RHEA-COMP:11605"/>
        <dbReference type="ChEBI" id="CHEBI:15378"/>
        <dbReference type="ChEBI" id="CHEBI:30013"/>
        <dbReference type="ChEBI" id="CHEBI:30616"/>
        <dbReference type="ChEBI" id="CHEBI:61977"/>
        <dbReference type="ChEBI" id="CHEBI:456216"/>
        <dbReference type="EC" id="2.7.11.1"/>
    </reaction>
</comment>
<keyword evidence="14" id="KW-1185">Reference proteome</keyword>
<keyword evidence="3 11" id="KW-0723">Serine/threonine-protein kinase</keyword>
<dbReference type="InterPro" id="IPR017441">
    <property type="entry name" value="Protein_kinase_ATP_BS"/>
</dbReference>
<sequence length="460" mass="53189">MIEFTDDWMMHKSILGEGAYGEVKLIVNKHTNEKIACKIINYGKHDDVEVSINKEVIIHRMLNHDNIIKYFGRRKEPLREYIYLEYASRGELFQMIEPDVGMSSCLAQTYMKQLLTGLQYLHNLGIVHRDIKPENLLINDEGALKISDFGMATLFRCKGKERLLDRKCGTKPYCAPEIFVKPYKAQPADIWSCGIVLIAMLTGELPWADTTCEEFINYKNDSYITVTPWSKLGNATLSLIRKILAIDPNKRLTIDQIMKHPWMKFNFEDQKSDVVDGSNPHLVKRWNSMLEAETRIHRTNPNVTLSQPTPAVRPTSIDQLVTDLRTNREVVCFSQPTHNDDMLLSSQLHFNETPLTRESFNNLVKRMTRFYVTTNYEKTLEVLCSVLDTFHYNWQTDSTGAVTISTVDLMKNQLVFKTNVIEIQGKILVDFRLSKGCGIEFKKKFKKLRECLDDIVEKDE</sequence>
<gene>
    <name evidence="13" type="ORF">Zmor_025398</name>
</gene>
<feature type="domain" description="Protein kinase" evidence="12">
    <location>
        <begin position="9"/>
        <end position="263"/>
    </location>
</feature>
<evidence type="ECO:0000256" key="11">
    <source>
        <dbReference type="RuleBase" id="RU000304"/>
    </source>
</evidence>
<evidence type="ECO:0000256" key="9">
    <source>
        <dbReference type="ARBA" id="ARBA00048679"/>
    </source>
</evidence>
<dbReference type="PROSITE" id="PS00107">
    <property type="entry name" value="PROTEIN_KINASE_ATP"/>
    <property type="match status" value="1"/>
</dbReference>
<dbReference type="InterPro" id="IPR008271">
    <property type="entry name" value="Ser/Thr_kinase_AS"/>
</dbReference>
<dbReference type="AlphaFoldDB" id="A0AA38M3L3"/>
<reference evidence="13" key="1">
    <citation type="journal article" date="2023" name="G3 (Bethesda)">
        <title>Whole genome assemblies of Zophobas morio and Tenebrio molitor.</title>
        <authorList>
            <person name="Kaur S."/>
            <person name="Stinson S.A."/>
            <person name="diCenzo G.C."/>
        </authorList>
    </citation>
    <scope>NUCLEOTIDE SEQUENCE</scope>
    <source>
        <strain evidence="13">QUZm001</strain>
    </source>
</reference>
<dbReference type="PANTHER" id="PTHR24346:SF107">
    <property type="entry name" value="SERINE_THREONINE-PROTEIN KINASE CHK1"/>
    <property type="match status" value="1"/>
</dbReference>
<proteinExistence type="inferred from homology"/>
<evidence type="ECO:0000256" key="6">
    <source>
        <dbReference type="ARBA" id="ARBA00022777"/>
    </source>
</evidence>
<keyword evidence="5 10" id="KW-0547">Nucleotide-binding</keyword>
<dbReference type="SUPFAM" id="SSF56112">
    <property type="entry name" value="Protein kinase-like (PK-like)"/>
    <property type="match status" value="1"/>
</dbReference>
<keyword evidence="4" id="KW-0808">Transferase</keyword>
<evidence type="ECO:0000313" key="14">
    <source>
        <dbReference type="Proteomes" id="UP001168821"/>
    </source>
</evidence>
<evidence type="ECO:0000256" key="1">
    <source>
        <dbReference type="ARBA" id="ARBA00010791"/>
    </source>
</evidence>
<organism evidence="13 14">
    <name type="scientific">Zophobas morio</name>
    <dbReference type="NCBI Taxonomy" id="2755281"/>
    <lineage>
        <taxon>Eukaryota</taxon>
        <taxon>Metazoa</taxon>
        <taxon>Ecdysozoa</taxon>
        <taxon>Arthropoda</taxon>
        <taxon>Hexapoda</taxon>
        <taxon>Insecta</taxon>
        <taxon>Pterygota</taxon>
        <taxon>Neoptera</taxon>
        <taxon>Endopterygota</taxon>
        <taxon>Coleoptera</taxon>
        <taxon>Polyphaga</taxon>
        <taxon>Cucujiformia</taxon>
        <taxon>Tenebrionidae</taxon>
        <taxon>Zophobas</taxon>
    </lineage>
</organism>
<comment type="similarity">
    <text evidence="1">Belongs to the protein kinase superfamily. CAMK Ser/Thr protein kinase family. NIM1 subfamily.</text>
</comment>
<dbReference type="GO" id="GO:0035556">
    <property type="term" value="P:intracellular signal transduction"/>
    <property type="evidence" value="ECO:0007669"/>
    <property type="project" value="TreeGrafter"/>
</dbReference>
<name>A0AA38M3L3_9CUCU</name>
<dbReference type="SMART" id="SM00220">
    <property type="entry name" value="S_TKc"/>
    <property type="match status" value="1"/>
</dbReference>
<keyword evidence="7 10" id="KW-0067">ATP-binding</keyword>
<dbReference type="FunFam" id="1.10.510.10:FF:000301">
    <property type="entry name" value="Serine/threonine-protein kinase Chk1"/>
    <property type="match status" value="1"/>
</dbReference>
<dbReference type="Pfam" id="PF00069">
    <property type="entry name" value="Pkinase"/>
    <property type="match status" value="1"/>
</dbReference>
<protein>
    <recommendedName>
        <fullName evidence="2">non-specific serine/threonine protein kinase</fullName>
        <ecNumber evidence="2">2.7.11.1</ecNumber>
    </recommendedName>
</protein>
<dbReference type="PANTHER" id="PTHR24346">
    <property type="entry name" value="MAP/MICROTUBULE AFFINITY-REGULATING KINASE"/>
    <property type="match status" value="1"/>
</dbReference>
<dbReference type="InterPro" id="IPR011009">
    <property type="entry name" value="Kinase-like_dom_sf"/>
</dbReference>
<comment type="catalytic activity">
    <reaction evidence="9">
        <text>L-seryl-[protein] + ATP = O-phospho-L-seryl-[protein] + ADP + H(+)</text>
        <dbReference type="Rhea" id="RHEA:17989"/>
        <dbReference type="Rhea" id="RHEA-COMP:9863"/>
        <dbReference type="Rhea" id="RHEA-COMP:11604"/>
        <dbReference type="ChEBI" id="CHEBI:15378"/>
        <dbReference type="ChEBI" id="CHEBI:29999"/>
        <dbReference type="ChEBI" id="CHEBI:30616"/>
        <dbReference type="ChEBI" id="CHEBI:83421"/>
        <dbReference type="ChEBI" id="CHEBI:456216"/>
        <dbReference type="EC" id="2.7.11.1"/>
    </reaction>
</comment>
<evidence type="ECO:0000256" key="4">
    <source>
        <dbReference type="ARBA" id="ARBA00022679"/>
    </source>
</evidence>
<feature type="binding site" evidence="10">
    <location>
        <position position="38"/>
    </location>
    <ligand>
        <name>ATP</name>
        <dbReference type="ChEBI" id="CHEBI:30616"/>
    </ligand>
</feature>
<dbReference type="EMBL" id="JALNTZ010000008">
    <property type="protein sequence ID" value="KAJ3642635.1"/>
    <property type="molecule type" value="Genomic_DNA"/>
</dbReference>
<evidence type="ECO:0000256" key="2">
    <source>
        <dbReference type="ARBA" id="ARBA00012513"/>
    </source>
</evidence>
<evidence type="ECO:0000256" key="5">
    <source>
        <dbReference type="ARBA" id="ARBA00022741"/>
    </source>
</evidence>
<dbReference type="GO" id="GO:0004674">
    <property type="term" value="F:protein serine/threonine kinase activity"/>
    <property type="evidence" value="ECO:0007669"/>
    <property type="project" value="UniProtKB-KW"/>
</dbReference>